<evidence type="ECO:0000313" key="2">
    <source>
        <dbReference type="Proteomes" id="UP000317942"/>
    </source>
</evidence>
<accession>A0A1Q8WX59</accession>
<dbReference type="Proteomes" id="UP000317942">
    <property type="component" value="Unassembled WGS sequence"/>
</dbReference>
<comment type="caution">
    <text evidence="1">The sequence shown here is derived from an EMBL/GenBank/DDBJ whole genome shotgun (WGS) entry which is preliminary data.</text>
</comment>
<proteinExistence type="predicted"/>
<reference evidence="1 2" key="1">
    <citation type="submission" date="2019-06" db="EMBL/GenBank/DDBJ databases">
        <title>Draft genome sequence of Actinomyces oris CCUG 34288T.</title>
        <authorList>
            <person name="Salva-Serra F."/>
            <person name="Cardew S."/>
            <person name="Moore E."/>
        </authorList>
    </citation>
    <scope>NUCLEOTIDE SEQUENCE [LARGE SCALE GENOMIC DNA]</scope>
    <source>
        <strain evidence="1 2">CCUG 34288</strain>
    </source>
</reference>
<protein>
    <submittedName>
        <fullName evidence="1">Uncharacterized protein</fullName>
    </submittedName>
</protein>
<dbReference type="AlphaFoldDB" id="A0A1Q8WX59"/>
<sequence length="83" mass="8878">MSTVLTFTAHRRRTPKTNRRMTTISTGCFDGWLVDVSAVDTGLLAELTPRGSQARLSPAPSVLDDVGACASEAAEGEWAARLE</sequence>
<name>A0A1Q8WX59_9ACTO</name>
<gene>
    <name evidence="1" type="ORF">FK267_00540</name>
</gene>
<organism evidence="1 2">
    <name type="scientific">Actinomyces oris</name>
    <dbReference type="NCBI Taxonomy" id="544580"/>
    <lineage>
        <taxon>Bacteria</taxon>
        <taxon>Bacillati</taxon>
        <taxon>Actinomycetota</taxon>
        <taxon>Actinomycetes</taxon>
        <taxon>Actinomycetales</taxon>
        <taxon>Actinomycetaceae</taxon>
        <taxon>Actinomyces</taxon>
    </lineage>
</organism>
<dbReference type="OrthoDB" id="3261098at2"/>
<evidence type="ECO:0000313" key="1">
    <source>
        <dbReference type="EMBL" id="TQD63124.1"/>
    </source>
</evidence>
<dbReference type="EMBL" id="VICC01000001">
    <property type="protein sequence ID" value="TQD63124.1"/>
    <property type="molecule type" value="Genomic_DNA"/>
</dbReference>